<proteinExistence type="predicted"/>
<comment type="caution">
    <text evidence="3">The sequence shown here is derived from an EMBL/GenBank/DDBJ whole genome shotgun (WGS) entry which is preliminary data.</text>
</comment>
<keyword evidence="2" id="KW-0812">Transmembrane</keyword>
<evidence type="ECO:0000313" key="4">
    <source>
        <dbReference type="Proteomes" id="UP001500320"/>
    </source>
</evidence>
<feature type="transmembrane region" description="Helical" evidence="2">
    <location>
        <begin position="60"/>
        <end position="78"/>
    </location>
</feature>
<keyword evidence="4" id="KW-1185">Reference proteome</keyword>
<feature type="transmembrane region" description="Helical" evidence="2">
    <location>
        <begin position="261"/>
        <end position="287"/>
    </location>
</feature>
<evidence type="ECO:0000256" key="2">
    <source>
        <dbReference type="SAM" id="Phobius"/>
    </source>
</evidence>
<evidence type="ECO:0000313" key="3">
    <source>
        <dbReference type="EMBL" id="GAA3136067.1"/>
    </source>
</evidence>
<sequence length="596" mass="61512">MLSLAPVALVLAPVALVVVPPLADDMDPRRIVRFASRQRLVLTPSNAGRVLTYLRVTRRWRALGLTFGALAVLAFEPFITVSPFYPVLGWFAGAVVAEVRLARARPAGRADLGLRPAPRRSAWLWRASAVVAGALALAGAVRALSSGAAAAAVPASSAARAAAAAAVPVLLRGLRTRPLPAGPADEVAAEVAARSRSAQVLLAGGAVAALWCAVQAVLPPEPPRVLAPLIALVSWVVPLVALAVGTGSWAPAPRTGPERWWAAPVTAVATFAAAVALGTAFVVSAAVPPGKTAERTVRDEATTSSRPVAEASLPRCGTRQTVRGCAVWELIPVAGPGDWSHPLPLPQAAAFAGRYGALPRPAPFALSGDGFHAVYLDARTRRMVHHDLRTGARRDLTGPLADTDLPVPALSPDGRYAALAATGPGRGSVRLVDTGGGRSVEVPGLGRVLGVGPRGFAAVTVPDGEAGGKEAELAVVGLDGAVRSRVPYDPASVVRLFPDGRRLLVLTAGGEAVTVDSATGRTLRRVRLRIELDRYADAPEFLGWDDGGRALLRLDPDEPADGETHLVDPVTGKTAEAQDAGPAEEALASATGKVKP</sequence>
<feature type="transmembrane region" description="Helical" evidence="2">
    <location>
        <begin position="123"/>
        <end position="141"/>
    </location>
</feature>
<dbReference type="SUPFAM" id="SSF69304">
    <property type="entry name" value="Tricorn protease N-terminal domain"/>
    <property type="match status" value="1"/>
</dbReference>
<feature type="region of interest" description="Disordered" evidence="1">
    <location>
        <begin position="555"/>
        <end position="596"/>
    </location>
</feature>
<evidence type="ECO:0000256" key="1">
    <source>
        <dbReference type="SAM" id="MobiDB-lite"/>
    </source>
</evidence>
<dbReference type="InterPro" id="IPR011042">
    <property type="entry name" value="6-blade_b-propeller_TolB-like"/>
</dbReference>
<keyword evidence="2" id="KW-1133">Transmembrane helix</keyword>
<reference evidence="4" key="1">
    <citation type="journal article" date="2019" name="Int. J. Syst. Evol. Microbiol.">
        <title>The Global Catalogue of Microorganisms (GCM) 10K type strain sequencing project: providing services to taxonomists for standard genome sequencing and annotation.</title>
        <authorList>
            <consortium name="The Broad Institute Genomics Platform"/>
            <consortium name="The Broad Institute Genome Sequencing Center for Infectious Disease"/>
            <person name="Wu L."/>
            <person name="Ma J."/>
        </authorList>
    </citation>
    <scope>NUCLEOTIDE SEQUENCE [LARGE SCALE GENOMIC DNA]</scope>
    <source>
        <strain evidence="4">JCM 9373</strain>
    </source>
</reference>
<protein>
    <submittedName>
        <fullName evidence="3">Uncharacterized protein</fullName>
    </submittedName>
</protein>
<dbReference type="RefSeq" id="WP_344859604.1">
    <property type="nucleotide sequence ID" value="NZ_BAAAUT010000020.1"/>
</dbReference>
<feature type="transmembrane region" description="Helical" evidence="2">
    <location>
        <begin position="225"/>
        <end position="249"/>
    </location>
</feature>
<dbReference type="Proteomes" id="UP001500320">
    <property type="component" value="Unassembled WGS sequence"/>
</dbReference>
<name>A0ABP6N4V7_9ACTN</name>
<keyword evidence="2" id="KW-0472">Membrane</keyword>
<dbReference type="Gene3D" id="2.120.10.30">
    <property type="entry name" value="TolB, C-terminal domain"/>
    <property type="match status" value="1"/>
</dbReference>
<feature type="compositionally biased region" description="Basic and acidic residues" evidence="1">
    <location>
        <begin position="555"/>
        <end position="566"/>
    </location>
</feature>
<accession>A0ABP6N4V7</accession>
<organism evidence="3 4">
    <name type="scientific">Planomonospora alba</name>
    <dbReference type="NCBI Taxonomy" id="161354"/>
    <lineage>
        <taxon>Bacteria</taxon>
        <taxon>Bacillati</taxon>
        <taxon>Actinomycetota</taxon>
        <taxon>Actinomycetes</taxon>
        <taxon>Streptosporangiales</taxon>
        <taxon>Streptosporangiaceae</taxon>
        <taxon>Planomonospora</taxon>
    </lineage>
</organism>
<gene>
    <name evidence="3" type="ORF">GCM10010466_28560</name>
</gene>
<dbReference type="EMBL" id="BAAAUT010000020">
    <property type="protein sequence ID" value="GAA3136067.1"/>
    <property type="molecule type" value="Genomic_DNA"/>
</dbReference>
<feature type="transmembrane region" description="Helical" evidence="2">
    <location>
        <begin position="6"/>
        <end position="23"/>
    </location>
</feature>
<feature type="transmembrane region" description="Helical" evidence="2">
    <location>
        <begin position="200"/>
        <end position="219"/>
    </location>
</feature>